<dbReference type="AlphaFoldDB" id="A0A518EKX7"/>
<sequence>MDPDKPDRSEGAITASGNAVLYRWSHGGKEHNGKMEFAGQPAALRASWVDTFHAAEGLTLHGFLQHGVMHLFGTYPAGNGVEWGWQIEVDTRDRESFGLRMFNVVPAEGPVPAVALLATR</sequence>
<accession>A0A518EKX7</accession>
<organism evidence="1 2">
    <name type="scientific">Saltatorellus ferox</name>
    <dbReference type="NCBI Taxonomy" id="2528018"/>
    <lineage>
        <taxon>Bacteria</taxon>
        <taxon>Pseudomonadati</taxon>
        <taxon>Planctomycetota</taxon>
        <taxon>Planctomycetia</taxon>
        <taxon>Planctomycetia incertae sedis</taxon>
        <taxon>Saltatorellus</taxon>
    </lineage>
</organism>
<evidence type="ECO:0000313" key="2">
    <source>
        <dbReference type="Proteomes" id="UP000320390"/>
    </source>
</evidence>
<reference evidence="1 2" key="1">
    <citation type="submission" date="2019-02" db="EMBL/GenBank/DDBJ databases">
        <title>Deep-cultivation of Planctomycetes and their phenomic and genomic characterization uncovers novel biology.</title>
        <authorList>
            <person name="Wiegand S."/>
            <person name="Jogler M."/>
            <person name="Boedeker C."/>
            <person name="Pinto D."/>
            <person name="Vollmers J."/>
            <person name="Rivas-Marin E."/>
            <person name="Kohn T."/>
            <person name="Peeters S.H."/>
            <person name="Heuer A."/>
            <person name="Rast P."/>
            <person name="Oberbeckmann S."/>
            <person name="Bunk B."/>
            <person name="Jeske O."/>
            <person name="Meyerdierks A."/>
            <person name="Storesund J.E."/>
            <person name="Kallscheuer N."/>
            <person name="Luecker S."/>
            <person name="Lage O.M."/>
            <person name="Pohl T."/>
            <person name="Merkel B.J."/>
            <person name="Hornburger P."/>
            <person name="Mueller R.-W."/>
            <person name="Bruemmer F."/>
            <person name="Labrenz M."/>
            <person name="Spormann A.M."/>
            <person name="Op den Camp H."/>
            <person name="Overmann J."/>
            <person name="Amann R."/>
            <person name="Jetten M.S.M."/>
            <person name="Mascher T."/>
            <person name="Medema M.H."/>
            <person name="Devos D.P."/>
            <person name="Kaster A.-K."/>
            <person name="Ovreas L."/>
            <person name="Rohde M."/>
            <person name="Galperin M.Y."/>
            <person name="Jogler C."/>
        </authorList>
    </citation>
    <scope>NUCLEOTIDE SEQUENCE [LARGE SCALE GENOMIC DNA]</scope>
    <source>
        <strain evidence="1 2">Poly30</strain>
    </source>
</reference>
<gene>
    <name evidence="1" type="ORF">Poly30_02320</name>
</gene>
<dbReference type="EMBL" id="CP036434">
    <property type="protein sequence ID" value="QDV04739.1"/>
    <property type="molecule type" value="Genomic_DNA"/>
</dbReference>
<evidence type="ECO:0000313" key="1">
    <source>
        <dbReference type="EMBL" id="QDV04739.1"/>
    </source>
</evidence>
<keyword evidence="2" id="KW-1185">Reference proteome</keyword>
<name>A0A518EKX7_9BACT</name>
<dbReference type="Proteomes" id="UP000320390">
    <property type="component" value="Chromosome"/>
</dbReference>
<proteinExistence type="predicted"/>
<protein>
    <recommendedName>
        <fullName evidence="3">DUF1579 domain-containing protein</fullName>
    </recommendedName>
</protein>
<evidence type="ECO:0008006" key="3">
    <source>
        <dbReference type="Google" id="ProtNLM"/>
    </source>
</evidence>